<dbReference type="Gene3D" id="3.40.630.30">
    <property type="match status" value="3"/>
</dbReference>
<sequence length="622" mass="71173">MSEITVRKARREDCETIRALIQELADFEKIPDGPHIDSKTLERDGFDGQPLYLCNVATSNEEIIGYTVSYYTYSTWCGKSMYLGDIYVKPDFRGKHVGSMLLKAVAKEAVENGCHKLDFVVLNWNPAQEFYKRFGASDVTITVRKARREDCETIRALMQELADFEKIDGPQMDSKALERDGFDGQPLYLCNVATSNEKIVGYTLFYYIYSSWCGKSMCLEDIYVTPDFRGKHVGSMLIKSVAKEAVENGCHKLDFVVLNWNPAQEFYKRLGAVDATVKYQGHCYLRIYINLFTMSEITVRKARREDCEAIRALIQELADFEKMPDGPQNDSKALERDGFDGQPLYLCNVATSNDKIVGYTLFYYTYSTWCGKSMYLDDIYVTPDFRGKHVGSMLLKAVAKEAVENGCHKLDFVVLNWNPAQEFYKRLGAVDILNGLRILNATTSCYRKVPNREFFYWLTIIFNRVDYDRIQSVGPDRACAEWLLKNGASVRWKGFSEHLKDYNKLLLEENRCYIQAVDATDSGITHVGFPYFVGCRYIDEIKLIRCYYLYNTALPLLSAVKDSLTTLEIKDCKSITDEGVRSLKNLKNLKTLKLAGIPYLEDKASLRKELAEALPNCTIELE</sequence>
<evidence type="ECO:0000256" key="3">
    <source>
        <dbReference type="ARBA" id="ARBA00023315"/>
    </source>
</evidence>
<evidence type="ECO:0000313" key="5">
    <source>
        <dbReference type="EMBL" id="TGZ52948.1"/>
    </source>
</evidence>
<dbReference type="STRING" id="300112.A0A4S2KXM1"/>
<evidence type="ECO:0000313" key="6">
    <source>
        <dbReference type="Proteomes" id="UP000310200"/>
    </source>
</evidence>
<dbReference type="Pfam" id="PF00583">
    <property type="entry name" value="Acetyltransf_1"/>
    <property type="match status" value="3"/>
</dbReference>
<feature type="domain" description="N-acetyltransferase" evidence="4">
    <location>
        <begin position="141"/>
        <end position="290"/>
    </location>
</feature>
<dbReference type="Gene3D" id="3.80.10.10">
    <property type="entry name" value="Ribonuclease Inhibitor"/>
    <property type="match status" value="1"/>
</dbReference>
<dbReference type="PROSITE" id="PS51186">
    <property type="entry name" value="GNAT"/>
    <property type="match status" value="3"/>
</dbReference>
<dbReference type="InterPro" id="IPR016181">
    <property type="entry name" value="Acyl_CoA_acyltransferase"/>
</dbReference>
<dbReference type="SUPFAM" id="SSF55729">
    <property type="entry name" value="Acyl-CoA N-acyltransferases (Nat)"/>
    <property type="match status" value="3"/>
</dbReference>
<feature type="domain" description="N-acetyltransferase" evidence="4">
    <location>
        <begin position="4"/>
        <end position="150"/>
    </location>
</feature>
<proteinExistence type="inferred from homology"/>
<keyword evidence="2" id="KW-0808">Transferase</keyword>
<reference evidence="5 6" key="1">
    <citation type="journal article" date="2019" name="Philos. Trans. R. Soc. Lond., B, Biol. Sci.">
        <title>Ant behaviour and brain gene expression of defending hosts depend on the ecological success of the intruding social parasite.</title>
        <authorList>
            <person name="Kaur R."/>
            <person name="Stoldt M."/>
            <person name="Jongepier E."/>
            <person name="Feldmeyer B."/>
            <person name="Menzel F."/>
            <person name="Bornberg-Bauer E."/>
            <person name="Foitzik S."/>
        </authorList>
    </citation>
    <scope>NUCLEOTIDE SEQUENCE [LARGE SCALE GENOMIC DNA]</scope>
    <source>
        <tissue evidence="5">Whole body</tissue>
    </source>
</reference>
<dbReference type="InterPro" id="IPR032675">
    <property type="entry name" value="LRR_dom_sf"/>
</dbReference>
<evidence type="ECO:0000259" key="4">
    <source>
        <dbReference type="PROSITE" id="PS51186"/>
    </source>
</evidence>
<organism evidence="5 6">
    <name type="scientific">Temnothorax longispinosus</name>
    <dbReference type="NCBI Taxonomy" id="300112"/>
    <lineage>
        <taxon>Eukaryota</taxon>
        <taxon>Metazoa</taxon>
        <taxon>Ecdysozoa</taxon>
        <taxon>Arthropoda</taxon>
        <taxon>Hexapoda</taxon>
        <taxon>Insecta</taxon>
        <taxon>Pterygota</taxon>
        <taxon>Neoptera</taxon>
        <taxon>Endopterygota</taxon>
        <taxon>Hymenoptera</taxon>
        <taxon>Apocrita</taxon>
        <taxon>Aculeata</taxon>
        <taxon>Formicoidea</taxon>
        <taxon>Formicidae</taxon>
        <taxon>Myrmicinae</taxon>
        <taxon>Temnothorax</taxon>
    </lineage>
</organism>
<dbReference type="FunFam" id="3.40.630.30:FF:000064">
    <property type="entry name" value="GNAT family acetyltransferase"/>
    <property type="match status" value="3"/>
</dbReference>
<dbReference type="SUPFAM" id="SSF52047">
    <property type="entry name" value="RNI-like"/>
    <property type="match status" value="1"/>
</dbReference>
<name>A0A4S2KXM1_9HYME</name>
<dbReference type="PANTHER" id="PTHR10545">
    <property type="entry name" value="DIAMINE N-ACETYLTRANSFERASE"/>
    <property type="match status" value="1"/>
</dbReference>
<comment type="caution">
    <text evidence="5">The sequence shown here is derived from an EMBL/GenBank/DDBJ whole genome shotgun (WGS) entry which is preliminary data.</text>
</comment>
<protein>
    <recommendedName>
        <fullName evidence="4">N-acetyltransferase domain-containing protein</fullName>
    </recommendedName>
</protein>
<dbReference type="AlphaFoldDB" id="A0A4S2KXM1"/>
<evidence type="ECO:0000256" key="2">
    <source>
        <dbReference type="ARBA" id="ARBA00022679"/>
    </source>
</evidence>
<dbReference type="InterPro" id="IPR051016">
    <property type="entry name" value="Diverse_Substrate_AcTransf"/>
</dbReference>
<feature type="domain" description="N-acetyltransferase" evidence="4">
    <location>
        <begin position="297"/>
        <end position="461"/>
    </location>
</feature>
<comment type="similarity">
    <text evidence="1">Belongs to the acetyltransferase family.</text>
</comment>
<evidence type="ECO:0000256" key="1">
    <source>
        <dbReference type="ARBA" id="ARBA00008694"/>
    </source>
</evidence>
<accession>A0A4S2KXM1</accession>
<keyword evidence="6" id="KW-1185">Reference proteome</keyword>
<dbReference type="InterPro" id="IPR000182">
    <property type="entry name" value="GNAT_dom"/>
</dbReference>
<keyword evidence="3" id="KW-0012">Acyltransferase</keyword>
<dbReference type="CDD" id="cd04301">
    <property type="entry name" value="NAT_SF"/>
    <property type="match status" value="3"/>
</dbReference>
<dbReference type="EMBL" id="QBLH01001127">
    <property type="protein sequence ID" value="TGZ52948.1"/>
    <property type="molecule type" value="Genomic_DNA"/>
</dbReference>
<dbReference type="PANTHER" id="PTHR10545:SF29">
    <property type="entry name" value="GH14572P-RELATED"/>
    <property type="match status" value="1"/>
</dbReference>
<gene>
    <name evidence="5" type="ORF">DBV15_00577</name>
</gene>
<dbReference type="GO" id="GO:0008080">
    <property type="term" value="F:N-acetyltransferase activity"/>
    <property type="evidence" value="ECO:0007669"/>
    <property type="project" value="TreeGrafter"/>
</dbReference>
<dbReference type="Proteomes" id="UP000310200">
    <property type="component" value="Unassembled WGS sequence"/>
</dbReference>